<name>A0A939FRK5_9ACTN</name>
<evidence type="ECO:0000259" key="12">
    <source>
        <dbReference type="PROSITE" id="PS52004"/>
    </source>
</evidence>
<evidence type="ECO:0000256" key="6">
    <source>
        <dbReference type="ARBA" id="ARBA00023194"/>
    </source>
</evidence>
<gene>
    <name evidence="14" type="ORF">J1792_25670</name>
</gene>
<dbReference type="InterPro" id="IPR014030">
    <property type="entry name" value="Ketoacyl_synth_N"/>
</dbReference>
<organism evidence="14 15">
    <name type="scientific">Streptomyces triculaminicus</name>
    <dbReference type="NCBI Taxonomy" id="2816232"/>
    <lineage>
        <taxon>Bacteria</taxon>
        <taxon>Bacillati</taxon>
        <taxon>Actinomycetota</taxon>
        <taxon>Actinomycetes</taxon>
        <taxon>Kitasatosporales</taxon>
        <taxon>Streptomycetaceae</taxon>
        <taxon>Streptomyces</taxon>
    </lineage>
</organism>
<feature type="domain" description="Carrier" evidence="11">
    <location>
        <begin position="1519"/>
        <end position="1594"/>
    </location>
</feature>
<feature type="region of interest" description="Disordered" evidence="10">
    <location>
        <begin position="2050"/>
        <end position="2070"/>
    </location>
</feature>
<dbReference type="Pfam" id="PF21089">
    <property type="entry name" value="PKS_DH_N"/>
    <property type="match status" value="1"/>
</dbReference>
<dbReference type="CDD" id="cd05195">
    <property type="entry name" value="enoyl_red"/>
    <property type="match status" value="1"/>
</dbReference>
<keyword evidence="5" id="KW-0808">Transferase</keyword>
<dbReference type="Gene3D" id="3.90.180.10">
    <property type="entry name" value="Medium-chain alcohol dehydrogenases, catalytic domain"/>
    <property type="match status" value="1"/>
</dbReference>
<sequence length="3792" mass="394608">MMTTSNEKIVQALRASLQETERLRRQNRTLVAESREPIAIVAMSCRFPGGVTSPEELWRLVEEGGDAVSGFPADRGWDLDALYDPDPDNAGTCYVREGGFLDGVGDFDAAFFGISPREALMMDPQQRLLLETAWEAFERAGIDPASVRGSRTGVFAGTNGQDYARLSTSPEDFDGYLGTGNAAAVVSGRLSYTFGLEGPAVTVDTACSSSLVALHLAAQSLRKGECSLALVSGVTVMSTPGAFMEFSRQRGLAADGRCKPFAAAADGTGWAEGVGMLLVERLSDAERNGHRVLAVLRGSAVNQDGASNGLTAPSGPAQQRVIRQALADAGLAASDVDAVEAHGTGTALGDPIEAQALLATYGQERPDERPLLLGALKSNIGHTQAAAGVAGVIKTVLAMRHGVLPRTLHLDEPTPHVDWSAGAVRLLTETTPWPAGEPGRPRRAGVSAFGVSGTNAHVILEQAPEPSATPERSEATDPGEADAERTDAQRTRAETPDSTARPLPWIVSAKDEAALREQARRLLAYARTHPELTPGDIGHSLLTTRAALPYRAAAVGAGRDELLAGLTALAQGETAGNAVRGVSARRSKVAFLFSGQGSQRLGMGRELHAAFPVFADAFDAVCAHMDTHLERPLRDVVFGEDTDGLLDQTGFTQPALFAVEVALFRLVESLGVRPDFLAGHSIGELAAAHVAGVLSLADAAALVAARGRLMQDLPAGGVMVAVQASEDEVLPLLAGYEDQVGIAAVNGPQAVVLSGAEAAVTEIAERLAAQGRRTKRLPVSHAFHSPLMDPMLAEFRAVAEGVTFAAPTIPVVSALTGAPVPADELCDPAYWTRHVRRPVRFADAVRSLAAEGATAFLEIGPGGALTALAQDVLDDESAVAVPALRTADRRPEDAAVVTALARLHVHGVPVDWTTLSFGGHRTALADLPTYPFQRRRYWLESTAFVPGNPSAAAGDAPAANPAEAGFWEAVESEDLAAFADRIDVEDDAPLSSVLPALSSWRRRNREQSTVDRWRYRVVWKPATDLEAPALSGTWLALTPASHADDPWAAAVVRALHDHGADVHPVVVEAGADRETLAAHLPADAHVTGVLSLLALAERPHRGHEAMTEGLAATLALIQALGDVGLDAPLWSVTRRAVSTGSSDPLHSARQAQVWALGRTAALEHPSRWGGSVDLPDELDTRAARRLSAVLAGGGEDQLAVRGSGVFVRRLARAPQGAVTAKAAWQPHGTILITGGTGALGGHVARWLAGAGTGRPHLLLTSRRGPAADGADRLKAELEELGARVTIEACDMADRDAVARLLAGVPEEEPLTAVFHAAGVGTPEMLADTTPARFADVLAAKTTGAAHLDVLLGDQPLDAFVMFSSISGVWGAGGQAAYAVANASLDALAERRRARGLAGTAVAWGPWADGGMVEDGDAEDRLRRRGLPALAPRAAITALRGVLDRDETAVTVADVDWARFAPSFTLLRPSPLLGDLPEVRAALAAAAADADGTGGTGGTGDQVPAFVRRVTAMNDGERRRALLDLVRTEAAAVLGHTGTEAVASDRAFRELGFDSLTAVELRDRLARATGVRLPATLVFDHPTPAVLAAHLATELGTGTSTAASAPDAAVTPLSVAAAGPGDEPIAIVAMSCRYPGDVRTPEDLWRLVADGRDAVSGFPTDRGWDLDALYDPDPDRPGTTYAKDGGFLHDVGDFDPAFFGISPREALAMDPQQRLLLEIAWEAFERAGIDPTSVRGSATGVFIGSGYQDYAARLLSVPQDLEGYIGTGSSGSVVSGRIAYSFGLEGPTLTVDTACSSSLVALHLAAQALRRGECSMALAGGVTVMSSPNAFIEFSRQRGLAPDGRCKPFAAAADGTGWGEGAGMLLVERLSDARRNGHKVLAVMRSSAINQDGASNGLTAPNGPAQQRVIRQALAGAGLSAADVDVVEAHGTGTTLGDPIEAQAVLATYGQDRPEGRPLWLGSLKSNIGHTQAAAGVGGIIKMVQAMRHGVLPKTLHVDEPSPHVDWSAGEVRLLTEPVEWTTDVEGRPRRAGISSFGVSGTNAHVIIEQAPHTPDEPRRPATAPAGSRPVPWLLSGSRADALREQAERLLAHMTARPELGLADVALSLATTRAALEHRAAMVVTDRSAALDGLRVLAAGETTGTEVRGVAATDGKVAFLFSGQGSQRVGMGQELYAAFPAFADAFDEVCAYMDAHLERPLRDVVFGDDGELLDQTGFTQPALFAVEVALFRLVESWGVRPDFLAGHSIGELAAAHVAGVLSLSDAAALVAARGRLMQALPAGGVMVAVQASEDEVLPLLVGYEDLAGIAAVNGPQTVVLSGAEAAVTEIAAKLAAQGRKTKALAVSHAFHSPLMDPMLADFRKVAESITLSAPALPIVSTLTGRSVPAEELCDPEYWVRHVRQAVRFADAVEALAAEGVTAFLEIGPGGVLTALADAVLDGRADTVVAALRADRPEEAALINALAGLHVHGVPVDWTALFSDRDDARPVDLPTYAFQRRRYWLDTGPAAGDLTSAGLRSAEHPLLGAAVALADGEGAVLTGRLSVAAQPWLAEHAVMGAVLMPGTALVDLALRAADEVGCDHLEELTLRAPLALPAEGALQLQVTVGAADDAGRRTAQVYSRADGADPGTPWVSHATGVLTSAPAPSEQPDLAQWPPSGATPVPTDGYYERLTELGFGYGPVFQGLRGLWHAAADSDTSDGGGTNDGAPQGEAFAEVALPDGTDVTGFGVHPALLDAALHAVGLGGLLPDTGQGRVPFSWSGVRLYATGATSLRVRLRPAGQDAVSLLVADAAGRPVASIDSLVLRPVTVDQLGAGAGRSVEHQDALYRLAWPAVPLPDSAPRPACALLGAAEPVLAEGLVSHPDLASLAAAAPDAVLVRSDIPGGDTAEDVRTATRYALELVREWLGEERFAGSRLVLLTRGAVAAVPGETVADPAQAALWGLLRSAQTENPDRFVLLDVDDDPASARALTAALTVGEPQLALRHGTAYAPRLARRTAEDALRPAPGATGWRLTTSGIGTLDALALTENPAATAPLGEGQVRIAVRAAGVNFRDALIALGMYPGAATLGSEAAGVVTETGPGVTGLAPGDRVMGMIPESFGPLAVADHRMVAPMPRGWTFAQAASVPIVFLTAYYALVDLARLRPGQSLLVHSAAGGVGMAATQLARHLGAEVYGTASPGKWAALRADGLDEKHLANSRTLEFEQAFREATGGRGVDVVLNSLAGEYVDASLRLLADGGRFLEMGKTDVRDPVRIATTRPGASYQAFDTIEAGPDRIGAMLRALVELFERGVLRPLPLTCWDVRQAPEALRHLSQARHVGKLVLTVPAAPDPQGTVLVTGATGALGGTVARHLVTEHGARHLLLTSRRGPAAEGAAALREDLLALGAETVTVAACDAADRDALGALLADIPAAHPLTAVIHAAGVLDDGLVASLTPERLETVLRPKTDAALHLHELTREADLSAFVLFSSVAATLGSAGQGNYAAANAYLDALARRRRAAGLPAVSLAWGPWADGGMADGLDERGRSRMARSGLVSFRAAEGLELFDAARLGEQAVAVPVRFASPTTAGRDGEAAAVPAILRGLVRTPARRTAGAAAAPGGDADGLRRRLEGLPETERSGILLDLVRRHVAAVLGIGGPQEVERNREFKALGFDSLTSVELRNRLNAATGLRLPATLVFDCPTPVALAERIGADLAPGGADPALSALSVFGELDRLDAALAAVGADDELVRSRVRTRLQSVLARISQSPAAPAETTGPDDGPDGGATSDERLRTATVDDIFDLIDQELDGA</sequence>
<dbReference type="SMART" id="SM01294">
    <property type="entry name" value="PKS_PP_betabranch"/>
    <property type="match status" value="2"/>
</dbReference>
<keyword evidence="15" id="KW-1185">Reference proteome</keyword>
<dbReference type="InterPro" id="IPR013968">
    <property type="entry name" value="PKS_KR"/>
</dbReference>
<dbReference type="InterPro" id="IPR020806">
    <property type="entry name" value="PKS_PP-bd"/>
</dbReference>
<dbReference type="FunFam" id="3.40.366.10:FF:000002">
    <property type="entry name" value="Probable polyketide synthase 2"/>
    <property type="match status" value="2"/>
</dbReference>
<dbReference type="PROSITE" id="PS00606">
    <property type="entry name" value="KS3_1"/>
    <property type="match status" value="2"/>
</dbReference>
<dbReference type="Pfam" id="PF16197">
    <property type="entry name" value="KAsynt_C_assoc"/>
    <property type="match status" value="2"/>
</dbReference>
<dbReference type="InterPro" id="IPR016036">
    <property type="entry name" value="Malonyl_transacylase_ACP-bd"/>
</dbReference>
<dbReference type="Pfam" id="PF08659">
    <property type="entry name" value="KR"/>
    <property type="match status" value="2"/>
</dbReference>
<dbReference type="PROSITE" id="PS00012">
    <property type="entry name" value="PHOSPHOPANTETHEINE"/>
    <property type="match status" value="2"/>
</dbReference>
<dbReference type="GO" id="GO:0033068">
    <property type="term" value="P:macrolide biosynthetic process"/>
    <property type="evidence" value="ECO:0007669"/>
    <property type="project" value="UniProtKB-ARBA"/>
</dbReference>
<evidence type="ECO:0000256" key="4">
    <source>
        <dbReference type="ARBA" id="ARBA00022553"/>
    </source>
</evidence>
<dbReference type="InterPro" id="IPR011032">
    <property type="entry name" value="GroES-like_sf"/>
</dbReference>
<dbReference type="SMART" id="SM00822">
    <property type="entry name" value="PKS_KR"/>
    <property type="match status" value="2"/>
</dbReference>
<evidence type="ECO:0000256" key="10">
    <source>
        <dbReference type="SAM" id="MobiDB-lite"/>
    </source>
</evidence>
<dbReference type="FunFam" id="3.40.50.720:FF:000209">
    <property type="entry name" value="Polyketide synthase Pks12"/>
    <property type="match status" value="1"/>
</dbReference>
<dbReference type="InterPro" id="IPR055123">
    <property type="entry name" value="SpnB-like_Rossmann"/>
</dbReference>
<protein>
    <submittedName>
        <fullName evidence="14">SDR family NAD(P)-dependent oxidoreductase</fullName>
    </submittedName>
</protein>
<evidence type="ECO:0000256" key="1">
    <source>
        <dbReference type="ARBA" id="ARBA00001957"/>
    </source>
</evidence>
<proteinExistence type="predicted"/>
<feature type="active site" description="Proton acceptor; for dehydratase activity" evidence="9">
    <location>
        <position position="2554"/>
    </location>
</feature>
<dbReference type="InterPro" id="IPR041618">
    <property type="entry name" value="PKS_DE"/>
</dbReference>
<feature type="region of interest" description="Disordered" evidence="10">
    <location>
        <begin position="2621"/>
        <end position="2661"/>
    </location>
</feature>
<dbReference type="InterPro" id="IPR014043">
    <property type="entry name" value="Acyl_transferase_dom"/>
</dbReference>
<dbReference type="Proteomes" id="UP000664781">
    <property type="component" value="Unassembled WGS sequence"/>
</dbReference>
<feature type="region of interest" description="Disordered" evidence="10">
    <location>
        <begin position="3746"/>
        <end position="3774"/>
    </location>
</feature>
<dbReference type="Pfam" id="PF22953">
    <property type="entry name" value="SpnB_Rossmann"/>
    <property type="match status" value="1"/>
</dbReference>
<dbReference type="InterPro" id="IPR020841">
    <property type="entry name" value="PKS_Beta-ketoAc_synthase_dom"/>
</dbReference>
<dbReference type="GO" id="GO:0016491">
    <property type="term" value="F:oxidoreductase activity"/>
    <property type="evidence" value="ECO:0007669"/>
    <property type="project" value="InterPro"/>
</dbReference>
<dbReference type="SUPFAM" id="SSF50129">
    <property type="entry name" value="GroES-like"/>
    <property type="match status" value="1"/>
</dbReference>
<dbReference type="SUPFAM" id="SSF52151">
    <property type="entry name" value="FabD/lysophospholipase-like"/>
    <property type="match status" value="2"/>
</dbReference>
<feature type="domain" description="Carrier" evidence="11">
    <location>
        <begin position="3621"/>
        <end position="3696"/>
    </location>
</feature>
<evidence type="ECO:0000256" key="5">
    <source>
        <dbReference type="ARBA" id="ARBA00022679"/>
    </source>
</evidence>
<dbReference type="InterPro" id="IPR020843">
    <property type="entry name" value="ER"/>
</dbReference>
<dbReference type="PANTHER" id="PTHR43775">
    <property type="entry name" value="FATTY ACID SYNTHASE"/>
    <property type="match status" value="1"/>
</dbReference>
<dbReference type="InterPro" id="IPR020807">
    <property type="entry name" value="PKS_DH"/>
</dbReference>
<dbReference type="PROSITE" id="PS52004">
    <property type="entry name" value="KS3_2"/>
    <property type="match status" value="2"/>
</dbReference>
<dbReference type="PROSITE" id="PS52019">
    <property type="entry name" value="PKS_MFAS_DH"/>
    <property type="match status" value="1"/>
</dbReference>
<feature type="active site" description="Proton donor; for dehydratase activity" evidence="9">
    <location>
        <position position="2736"/>
    </location>
</feature>
<evidence type="ECO:0000313" key="15">
    <source>
        <dbReference type="Proteomes" id="UP000664781"/>
    </source>
</evidence>
<dbReference type="InterPro" id="IPR015083">
    <property type="entry name" value="NorB/c/GfsB-D-like_docking"/>
</dbReference>
<feature type="region of interest" description="N-terminal hotdog fold" evidence="9">
    <location>
        <begin position="2522"/>
        <end position="2647"/>
    </location>
</feature>
<evidence type="ECO:0000256" key="9">
    <source>
        <dbReference type="PROSITE-ProRule" id="PRU01363"/>
    </source>
</evidence>
<evidence type="ECO:0000256" key="3">
    <source>
        <dbReference type="ARBA" id="ARBA00022450"/>
    </source>
</evidence>
<reference evidence="14" key="1">
    <citation type="submission" date="2021-03" db="EMBL/GenBank/DDBJ databases">
        <title>Streptomyces strains.</title>
        <authorList>
            <person name="Lund M.B."/>
            <person name="Toerring T."/>
        </authorList>
    </citation>
    <scope>NUCLEOTIDE SEQUENCE</scope>
    <source>
        <strain evidence="14">JCM 4242</strain>
    </source>
</reference>
<dbReference type="Gene3D" id="3.30.70.3290">
    <property type="match status" value="2"/>
</dbReference>
<dbReference type="Pfam" id="PF18369">
    <property type="entry name" value="PKS_DE"/>
    <property type="match status" value="1"/>
</dbReference>
<dbReference type="InterPro" id="IPR032821">
    <property type="entry name" value="PKS_assoc"/>
</dbReference>
<comment type="caution">
    <text evidence="14">The sequence shown here is derived from an EMBL/GenBank/DDBJ whole genome shotgun (WGS) entry which is preliminary data.</text>
</comment>
<dbReference type="InterPro" id="IPR050091">
    <property type="entry name" value="PKS_NRPS_Biosynth_Enz"/>
</dbReference>
<evidence type="ECO:0000256" key="8">
    <source>
        <dbReference type="ARBA" id="ARBA00023315"/>
    </source>
</evidence>
<dbReference type="Pfam" id="PF00698">
    <property type="entry name" value="Acyl_transf_1"/>
    <property type="match status" value="2"/>
</dbReference>
<comment type="pathway">
    <text evidence="2">Antibiotic biosynthesis.</text>
</comment>
<dbReference type="InterPro" id="IPR013154">
    <property type="entry name" value="ADH-like_N"/>
</dbReference>
<evidence type="ECO:0000259" key="13">
    <source>
        <dbReference type="PROSITE" id="PS52019"/>
    </source>
</evidence>
<keyword evidence="8" id="KW-0012">Acyltransferase</keyword>
<dbReference type="GO" id="GO:0031177">
    <property type="term" value="F:phosphopantetheine binding"/>
    <property type="evidence" value="ECO:0007669"/>
    <property type="project" value="InterPro"/>
</dbReference>
<dbReference type="InterPro" id="IPR049551">
    <property type="entry name" value="PKS_DH_C"/>
</dbReference>
<dbReference type="NCBIfam" id="NF045894">
    <property type="entry name" value="PKS_plus_SDR"/>
    <property type="match status" value="1"/>
</dbReference>
<feature type="domain" description="Ketosynthase family 3 (KS3)" evidence="12">
    <location>
        <begin position="1621"/>
        <end position="2049"/>
    </location>
</feature>
<keyword evidence="3" id="KW-0596">Phosphopantetheine</keyword>
<dbReference type="GO" id="GO:0008270">
    <property type="term" value="F:zinc ion binding"/>
    <property type="evidence" value="ECO:0007669"/>
    <property type="project" value="InterPro"/>
</dbReference>
<dbReference type="InterPro" id="IPR016039">
    <property type="entry name" value="Thiolase-like"/>
</dbReference>
<dbReference type="EMBL" id="JAFMOF010000004">
    <property type="protein sequence ID" value="MBO0656034.1"/>
    <property type="molecule type" value="Genomic_DNA"/>
</dbReference>
<dbReference type="Gene3D" id="3.40.366.10">
    <property type="entry name" value="Malonyl-Coenzyme A Acyl Carrier Protein, domain 2"/>
    <property type="match status" value="2"/>
</dbReference>
<feature type="compositionally biased region" description="Basic and acidic residues" evidence="10">
    <location>
        <begin position="482"/>
        <end position="495"/>
    </location>
</feature>
<dbReference type="InterPro" id="IPR036291">
    <property type="entry name" value="NAD(P)-bd_dom_sf"/>
</dbReference>
<dbReference type="FunFam" id="3.90.180.10:FF:000032">
    <property type="entry name" value="Probable polyketide synthase pks1"/>
    <property type="match status" value="1"/>
</dbReference>
<dbReference type="InterPro" id="IPR042104">
    <property type="entry name" value="PKS_dehydratase_sf"/>
</dbReference>
<keyword evidence="4" id="KW-0597">Phosphoprotein</keyword>
<dbReference type="Pfam" id="PF00109">
    <property type="entry name" value="ketoacyl-synt"/>
    <property type="match status" value="2"/>
</dbReference>
<dbReference type="CDD" id="cd00833">
    <property type="entry name" value="PKS"/>
    <property type="match status" value="2"/>
</dbReference>
<dbReference type="InterPro" id="IPR049900">
    <property type="entry name" value="PKS_mFAS_DH"/>
</dbReference>
<dbReference type="CDD" id="cd08956">
    <property type="entry name" value="KR_3_FAS_SDR_x"/>
    <property type="match status" value="1"/>
</dbReference>
<keyword evidence="7" id="KW-0511">Multifunctional enzyme</keyword>
<dbReference type="InterPro" id="IPR049552">
    <property type="entry name" value="PKS_DH_N"/>
</dbReference>
<dbReference type="FunFam" id="1.10.1200.10:FF:000007">
    <property type="entry name" value="Probable polyketide synthase pks17"/>
    <property type="match status" value="2"/>
</dbReference>
<dbReference type="GO" id="GO:0004315">
    <property type="term" value="F:3-oxoacyl-[acyl-carrier-protein] synthase activity"/>
    <property type="evidence" value="ECO:0007669"/>
    <property type="project" value="InterPro"/>
</dbReference>
<dbReference type="InterPro" id="IPR001227">
    <property type="entry name" value="Ac_transferase_dom_sf"/>
</dbReference>
<accession>A0A939FRK5</accession>
<dbReference type="SUPFAM" id="SSF47336">
    <property type="entry name" value="ACP-like"/>
    <property type="match status" value="2"/>
</dbReference>
<dbReference type="SMART" id="SM00827">
    <property type="entry name" value="PKS_AT"/>
    <property type="match status" value="2"/>
</dbReference>
<dbReference type="Pfam" id="PF00550">
    <property type="entry name" value="PP-binding"/>
    <property type="match status" value="2"/>
</dbReference>
<feature type="domain" description="PKS/mFAS DH" evidence="13">
    <location>
        <begin position="2522"/>
        <end position="2814"/>
    </location>
</feature>
<dbReference type="SMART" id="SM00825">
    <property type="entry name" value="PKS_KS"/>
    <property type="match status" value="2"/>
</dbReference>
<dbReference type="Pfam" id="PF13602">
    <property type="entry name" value="ADH_zinc_N_2"/>
    <property type="match status" value="1"/>
</dbReference>
<dbReference type="Gene3D" id="3.40.50.720">
    <property type="entry name" value="NAD(P)-binding Rossmann-like Domain"/>
    <property type="match status" value="2"/>
</dbReference>
<dbReference type="Gene3D" id="6.10.140.1830">
    <property type="match status" value="1"/>
</dbReference>
<dbReference type="SMART" id="SM00829">
    <property type="entry name" value="PKS_ER"/>
    <property type="match status" value="1"/>
</dbReference>
<dbReference type="Gene3D" id="3.10.129.110">
    <property type="entry name" value="Polyketide synthase dehydratase"/>
    <property type="match status" value="1"/>
</dbReference>
<dbReference type="SMART" id="SM00826">
    <property type="entry name" value="PKS_DH"/>
    <property type="match status" value="1"/>
</dbReference>
<dbReference type="SMART" id="SM00823">
    <property type="entry name" value="PKS_PP"/>
    <property type="match status" value="2"/>
</dbReference>
<evidence type="ECO:0000259" key="11">
    <source>
        <dbReference type="PROSITE" id="PS50075"/>
    </source>
</evidence>
<feature type="domain" description="Ketosynthase family 3 (KS3)" evidence="12">
    <location>
        <begin position="35"/>
        <end position="462"/>
    </location>
</feature>
<dbReference type="Pfam" id="PF08240">
    <property type="entry name" value="ADH_N"/>
    <property type="match status" value="1"/>
</dbReference>
<dbReference type="InterPro" id="IPR016035">
    <property type="entry name" value="Acyl_Trfase/lysoPLipase"/>
</dbReference>
<dbReference type="InterPro" id="IPR018201">
    <property type="entry name" value="Ketoacyl_synth_AS"/>
</dbReference>
<comment type="cofactor">
    <cofactor evidence="1">
        <name>pantetheine 4'-phosphate</name>
        <dbReference type="ChEBI" id="CHEBI:47942"/>
    </cofactor>
</comment>
<dbReference type="Gene3D" id="1.10.1200.10">
    <property type="entry name" value="ACP-like"/>
    <property type="match status" value="2"/>
</dbReference>
<evidence type="ECO:0000313" key="14">
    <source>
        <dbReference type="EMBL" id="MBO0656034.1"/>
    </source>
</evidence>
<dbReference type="GO" id="GO:0006633">
    <property type="term" value="P:fatty acid biosynthetic process"/>
    <property type="evidence" value="ECO:0007669"/>
    <property type="project" value="InterPro"/>
</dbReference>
<dbReference type="PANTHER" id="PTHR43775:SF51">
    <property type="entry name" value="INACTIVE PHENOLPHTHIOCEROL SYNTHESIS POLYKETIDE SYNTHASE TYPE I PKS1-RELATED"/>
    <property type="match status" value="1"/>
</dbReference>
<dbReference type="Gene3D" id="3.40.47.10">
    <property type="match status" value="2"/>
</dbReference>
<evidence type="ECO:0000256" key="2">
    <source>
        <dbReference type="ARBA" id="ARBA00004792"/>
    </source>
</evidence>
<dbReference type="PROSITE" id="PS01162">
    <property type="entry name" value="QOR_ZETA_CRYSTAL"/>
    <property type="match status" value="1"/>
</dbReference>
<dbReference type="CDD" id="cd08952">
    <property type="entry name" value="KR_1_SDR_x"/>
    <property type="match status" value="1"/>
</dbReference>
<dbReference type="PROSITE" id="PS50075">
    <property type="entry name" value="CARRIER"/>
    <property type="match status" value="2"/>
</dbReference>
<dbReference type="Pfam" id="PF14765">
    <property type="entry name" value="PS-DH"/>
    <property type="match status" value="1"/>
</dbReference>
<dbReference type="SUPFAM" id="SSF53901">
    <property type="entry name" value="Thiolase-like"/>
    <property type="match status" value="2"/>
</dbReference>
<dbReference type="FunFam" id="3.40.47.10:FF:000019">
    <property type="entry name" value="Polyketide synthase type I"/>
    <property type="match status" value="2"/>
</dbReference>
<dbReference type="InterPro" id="IPR002364">
    <property type="entry name" value="Quin_OxRdtase/zeta-crystal_CS"/>
</dbReference>
<feature type="region of interest" description="Disordered" evidence="10">
    <location>
        <begin position="461"/>
        <end position="499"/>
    </location>
</feature>
<dbReference type="InterPro" id="IPR006162">
    <property type="entry name" value="Ppantetheine_attach_site"/>
</dbReference>
<dbReference type="SUPFAM" id="SSF55048">
    <property type="entry name" value="Probable ACP-binding domain of malonyl-CoA ACP transacylase"/>
    <property type="match status" value="2"/>
</dbReference>
<dbReference type="InterPro" id="IPR014031">
    <property type="entry name" value="Ketoacyl_synth_C"/>
</dbReference>
<evidence type="ECO:0000256" key="7">
    <source>
        <dbReference type="ARBA" id="ARBA00023268"/>
    </source>
</evidence>
<dbReference type="GO" id="GO:0004312">
    <property type="term" value="F:fatty acid synthase activity"/>
    <property type="evidence" value="ECO:0007669"/>
    <property type="project" value="TreeGrafter"/>
</dbReference>
<dbReference type="InterPro" id="IPR009081">
    <property type="entry name" value="PP-bd_ACP"/>
</dbReference>
<dbReference type="SUPFAM" id="SSF51735">
    <property type="entry name" value="NAD(P)-binding Rossmann-fold domains"/>
    <property type="match status" value="5"/>
</dbReference>
<dbReference type="InterPro" id="IPR036736">
    <property type="entry name" value="ACP-like_sf"/>
</dbReference>
<feature type="region of interest" description="C-terminal hotdog fold" evidence="9">
    <location>
        <begin position="2660"/>
        <end position="2814"/>
    </location>
</feature>
<dbReference type="InterPro" id="IPR057326">
    <property type="entry name" value="KR_dom"/>
</dbReference>
<keyword evidence="6" id="KW-0045">Antibiotic biosynthesis</keyword>
<dbReference type="Pfam" id="PF02801">
    <property type="entry name" value="Ketoacyl-synt_C"/>
    <property type="match status" value="2"/>
</dbReference>
<dbReference type="Gene3D" id="3.40.50.11460">
    <property type="match status" value="1"/>
</dbReference>
<dbReference type="Pfam" id="PF08990">
    <property type="entry name" value="Docking"/>
    <property type="match status" value="1"/>
</dbReference>